<evidence type="ECO:0000256" key="1">
    <source>
        <dbReference type="SAM" id="MobiDB-lite"/>
    </source>
</evidence>
<accession>A0ABV8Z5D2</accession>
<organism evidence="2 3">
    <name type="scientific">Streptomyces xiangluensis</name>
    <dbReference type="NCBI Taxonomy" id="2665720"/>
    <lineage>
        <taxon>Bacteria</taxon>
        <taxon>Bacillati</taxon>
        <taxon>Actinomycetota</taxon>
        <taxon>Actinomycetes</taxon>
        <taxon>Kitasatosporales</taxon>
        <taxon>Streptomycetaceae</taxon>
        <taxon>Streptomyces</taxon>
    </lineage>
</organism>
<name>A0ABV8Z5D2_9ACTN</name>
<evidence type="ECO:0000313" key="2">
    <source>
        <dbReference type="EMBL" id="MFC4471518.1"/>
    </source>
</evidence>
<keyword evidence="3" id="KW-1185">Reference proteome</keyword>
<feature type="compositionally biased region" description="Low complexity" evidence="1">
    <location>
        <begin position="44"/>
        <end position="58"/>
    </location>
</feature>
<feature type="compositionally biased region" description="Basic residues" evidence="1">
    <location>
        <begin position="59"/>
        <end position="72"/>
    </location>
</feature>
<proteinExistence type="predicted"/>
<feature type="region of interest" description="Disordered" evidence="1">
    <location>
        <begin position="44"/>
        <end position="72"/>
    </location>
</feature>
<dbReference type="RefSeq" id="WP_386353826.1">
    <property type="nucleotide sequence ID" value="NZ_JBHSFG010000090.1"/>
</dbReference>
<evidence type="ECO:0000313" key="3">
    <source>
        <dbReference type="Proteomes" id="UP001596012"/>
    </source>
</evidence>
<comment type="caution">
    <text evidence="2">The sequence shown here is derived from an EMBL/GenBank/DDBJ whole genome shotgun (WGS) entry which is preliminary data.</text>
</comment>
<sequence length="72" mass="7432">MTRNVSIKQGSHGAAGEAALPAITDPAAFALALDVTRALHPPLARAPEVAPAPVTAARPARRASARRRTVRS</sequence>
<dbReference type="Proteomes" id="UP001596012">
    <property type="component" value="Unassembled WGS sequence"/>
</dbReference>
<protein>
    <submittedName>
        <fullName evidence="2">Uncharacterized protein</fullName>
    </submittedName>
</protein>
<reference evidence="3" key="1">
    <citation type="journal article" date="2019" name="Int. J. Syst. Evol. Microbiol.">
        <title>The Global Catalogue of Microorganisms (GCM) 10K type strain sequencing project: providing services to taxonomists for standard genome sequencing and annotation.</title>
        <authorList>
            <consortium name="The Broad Institute Genomics Platform"/>
            <consortium name="The Broad Institute Genome Sequencing Center for Infectious Disease"/>
            <person name="Wu L."/>
            <person name="Ma J."/>
        </authorList>
    </citation>
    <scope>NUCLEOTIDE SEQUENCE [LARGE SCALE GENOMIC DNA]</scope>
    <source>
        <strain evidence="3">DT43</strain>
    </source>
</reference>
<gene>
    <name evidence="2" type="ORF">ACFPH6_44720</name>
</gene>
<dbReference type="EMBL" id="JBHSFG010000090">
    <property type="protein sequence ID" value="MFC4471518.1"/>
    <property type="molecule type" value="Genomic_DNA"/>
</dbReference>